<dbReference type="EMBL" id="JBHLYW010000005">
    <property type="protein sequence ID" value="MFC0076317.1"/>
    <property type="molecule type" value="Genomic_DNA"/>
</dbReference>
<name>A0ABV6BQJ3_9FLAO</name>
<keyword evidence="2" id="KW-1185">Reference proteome</keyword>
<dbReference type="RefSeq" id="WP_379684038.1">
    <property type="nucleotide sequence ID" value="NZ_JBHLYW010000005.1"/>
</dbReference>
<dbReference type="SUPFAM" id="SSF52058">
    <property type="entry name" value="L domain-like"/>
    <property type="match status" value="1"/>
</dbReference>
<dbReference type="InterPro" id="IPR032675">
    <property type="entry name" value="LRR_dom_sf"/>
</dbReference>
<gene>
    <name evidence="1" type="ORF">ACFFLS_04660</name>
</gene>
<dbReference type="Proteomes" id="UP001589734">
    <property type="component" value="Unassembled WGS sequence"/>
</dbReference>
<sequence length="235" mass="26703">MEDKSKLEIEINGAKDIAFLKNSNLDDIEDLSLLIYTPVSLRFLKNFKNLKRLLIAGSIKDYSPVSGCTTLETLHISTSGAIDNLDFIKPLSIKTLELECFRTKAKPFIIPNLETIESLSISSVSAIADLSFLSEFTNLEKLFLFEQQSKVLFGFTKLKKLEVLHLTNMFHLKNFQELKTIPQLETLNIHQFYINRKIKTDAKAELMKIIADLTNIKTIRITINGDSNLYNNTVA</sequence>
<organism evidence="1 2">
    <name type="scientific">Flavobacterium procerum</name>
    <dbReference type="NCBI Taxonomy" id="1455569"/>
    <lineage>
        <taxon>Bacteria</taxon>
        <taxon>Pseudomonadati</taxon>
        <taxon>Bacteroidota</taxon>
        <taxon>Flavobacteriia</taxon>
        <taxon>Flavobacteriales</taxon>
        <taxon>Flavobacteriaceae</taxon>
        <taxon>Flavobacterium</taxon>
    </lineage>
</organism>
<dbReference type="Gene3D" id="3.80.10.10">
    <property type="entry name" value="Ribonuclease Inhibitor"/>
    <property type="match status" value="1"/>
</dbReference>
<evidence type="ECO:0000313" key="2">
    <source>
        <dbReference type="Proteomes" id="UP001589734"/>
    </source>
</evidence>
<evidence type="ECO:0000313" key="1">
    <source>
        <dbReference type="EMBL" id="MFC0076317.1"/>
    </source>
</evidence>
<reference evidence="1 2" key="1">
    <citation type="submission" date="2024-09" db="EMBL/GenBank/DDBJ databases">
        <authorList>
            <person name="Sun Q."/>
            <person name="Mori K."/>
        </authorList>
    </citation>
    <scope>NUCLEOTIDE SEQUENCE [LARGE SCALE GENOMIC DNA]</scope>
    <source>
        <strain evidence="1 2">CGMCC 1.12926</strain>
    </source>
</reference>
<comment type="caution">
    <text evidence="1">The sequence shown here is derived from an EMBL/GenBank/DDBJ whole genome shotgun (WGS) entry which is preliminary data.</text>
</comment>
<evidence type="ECO:0008006" key="3">
    <source>
        <dbReference type="Google" id="ProtNLM"/>
    </source>
</evidence>
<accession>A0ABV6BQJ3</accession>
<protein>
    <recommendedName>
        <fullName evidence="3">Leucine-rich repeat domain-containing protein</fullName>
    </recommendedName>
</protein>
<proteinExistence type="predicted"/>